<dbReference type="EMBL" id="AKCV02000025">
    <property type="protein sequence ID" value="TMS56980.1"/>
    <property type="molecule type" value="Genomic_DNA"/>
</dbReference>
<name>A0ACD3SLA1_9BURK</name>
<gene>
    <name evidence="1" type="ORF">MW7_013490</name>
</gene>
<accession>A0ACD3SLA1</accession>
<comment type="caution">
    <text evidence="1">The sequence shown here is derived from an EMBL/GenBank/DDBJ whole genome shotgun (WGS) entry which is preliminary data.</text>
</comment>
<dbReference type="Proteomes" id="UP000004277">
    <property type="component" value="Unassembled WGS sequence"/>
</dbReference>
<proteinExistence type="predicted"/>
<organism evidence="1 2">
    <name type="scientific">Imbroritus primus</name>
    <dbReference type="NCBI Taxonomy" id="3058603"/>
    <lineage>
        <taxon>Bacteria</taxon>
        <taxon>Pseudomonadati</taxon>
        <taxon>Pseudomonadota</taxon>
        <taxon>Betaproteobacteria</taxon>
        <taxon>Burkholderiales</taxon>
        <taxon>Burkholderiaceae</taxon>
        <taxon>Imbroritus</taxon>
    </lineage>
</organism>
<reference evidence="1" key="1">
    <citation type="submission" date="2019-05" db="EMBL/GenBank/DDBJ databases">
        <title>Revised genome assembly of Burkholderiaceae (previously Ralstonia) sp. PBA.</title>
        <authorList>
            <person name="Gan H.M."/>
        </authorList>
    </citation>
    <scope>NUCLEOTIDE SEQUENCE</scope>
    <source>
        <strain evidence="1">PBA</strain>
    </source>
</reference>
<keyword evidence="2" id="KW-1185">Reference proteome</keyword>
<evidence type="ECO:0000313" key="1">
    <source>
        <dbReference type="EMBL" id="TMS56980.1"/>
    </source>
</evidence>
<protein>
    <submittedName>
        <fullName evidence="1">3-phosphoglycerate dehydrogenase</fullName>
    </submittedName>
</protein>
<evidence type="ECO:0000313" key="2">
    <source>
        <dbReference type="Proteomes" id="UP000004277"/>
    </source>
</evidence>
<sequence length="310" mass="32616">MKIVIPEALLPGPLAQLQARHTVHYDPALVNQPEPLIAAARDADCIIIRNRTQLRGALLDAMTRCRVVGRQGVGLDNIDMDVCRARGIEVIPAIGANARSVAEYVMTTAMMLLRGAYGASAEVAAGTWPRAALGGGREIFGRTLGVVGFGSIGQVTAALARRMDMRVVAYDPMLAADAPALREHDCALLPLEELLAVSDVVTLHMPLLPQTHHLLDAQRLACMRADAVLINAARGGTVDEAALAAALRAGRLHGAALDVFETEPLGPGSVLADVPNLLLTPHIGGVTADSEVRVSDLVTARVLAALEALE</sequence>